<dbReference type="Proteomes" id="UP000000602">
    <property type="component" value="Chromosome"/>
</dbReference>
<reference evidence="2" key="1">
    <citation type="journal article" date="2004" name="Environ. Microbiol.">
        <title>The genome of Desulfotalea psychrophila, a sulfate-reducing bacterium from permanently cold Arctic sediments.</title>
        <authorList>
            <person name="Rabus R."/>
            <person name="Ruepp A."/>
            <person name="Frickey T."/>
            <person name="Rattei T."/>
            <person name="Fartmann B."/>
            <person name="Stark M."/>
            <person name="Bauer M."/>
            <person name="Zibat A."/>
            <person name="Lombardot T."/>
            <person name="Becker I."/>
            <person name="Amann J."/>
            <person name="Gellner K."/>
            <person name="Teeling H."/>
            <person name="Leuschner W.D."/>
            <person name="Gloeckner F.-O."/>
            <person name="Lupas A.N."/>
            <person name="Amann R."/>
            <person name="Klenk H.-P."/>
        </authorList>
    </citation>
    <scope>NUCLEOTIDE SEQUENCE [LARGE SCALE GENOMIC DNA]</scope>
    <source>
        <strain evidence="2">DSM 12343 / LSv54</strain>
    </source>
</reference>
<organism evidence="1 2">
    <name type="scientific">Desulfotalea psychrophila (strain LSv54 / DSM 12343)</name>
    <dbReference type="NCBI Taxonomy" id="177439"/>
    <lineage>
        <taxon>Bacteria</taxon>
        <taxon>Pseudomonadati</taxon>
        <taxon>Thermodesulfobacteriota</taxon>
        <taxon>Desulfobulbia</taxon>
        <taxon>Desulfobulbales</taxon>
        <taxon>Desulfocapsaceae</taxon>
        <taxon>Desulfotalea</taxon>
    </lineage>
</organism>
<dbReference type="KEGG" id="dps:DP1050"/>
<evidence type="ECO:0000313" key="2">
    <source>
        <dbReference type="Proteomes" id="UP000000602"/>
    </source>
</evidence>
<proteinExistence type="predicted"/>
<dbReference type="STRING" id="177439.DP1050"/>
<gene>
    <name evidence="1" type="ordered locus">DP1050</name>
</gene>
<dbReference type="EMBL" id="CR522870">
    <property type="protein sequence ID" value="CAG35779.1"/>
    <property type="molecule type" value="Genomic_DNA"/>
</dbReference>
<sequence length="94" mass="10736">MGHNATYLNYSTISKRYELHSSFSSPHFTTPHPATLIILRFYPAHIASLFLKLGHDASVFPSLFPSSLRSKNKRPLKTSGWTFHTKFFHTISIT</sequence>
<evidence type="ECO:0000313" key="1">
    <source>
        <dbReference type="EMBL" id="CAG35779.1"/>
    </source>
</evidence>
<accession>Q6APE5</accession>
<dbReference type="AlphaFoldDB" id="Q6APE5"/>
<name>Q6APE5_DESPS</name>
<dbReference type="HOGENOM" id="CLU_2381496_0_0_7"/>
<keyword evidence="2" id="KW-1185">Reference proteome</keyword>
<protein>
    <submittedName>
        <fullName evidence="1">Uncharacterized protein</fullName>
    </submittedName>
</protein>